<accession>A0A4Y9VS38</accession>
<organism evidence="11 12">
    <name type="scientific">Methylotenera oryzisoli</name>
    <dbReference type="NCBI Taxonomy" id="2080758"/>
    <lineage>
        <taxon>Bacteria</taxon>
        <taxon>Pseudomonadati</taxon>
        <taxon>Pseudomonadota</taxon>
        <taxon>Betaproteobacteria</taxon>
        <taxon>Nitrosomonadales</taxon>
        <taxon>Methylophilaceae</taxon>
        <taxon>Methylotenera</taxon>
    </lineage>
</organism>
<evidence type="ECO:0000313" key="12">
    <source>
        <dbReference type="Proteomes" id="UP000297706"/>
    </source>
</evidence>
<keyword evidence="7 9" id="KW-0862">Zinc</keyword>
<comment type="similarity">
    <text evidence="2 9">Belongs to the peptidase M18 family.</text>
</comment>
<dbReference type="GO" id="GO:0005737">
    <property type="term" value="C:cytoplasm"/>
    <property type="evidence" value="ECO:0007669"/>
    <property type="project" value="UniProtKB-ARBA"/>
</dbReference>
<dbReference type="EMBL" id="PQVH01000009">
    <property type="protein sequence ID" value="TFW71177.1"/>
    <property type="molecule type" value="Genomic_DNA"/>
</dbReference>
<dbReference type="Proteomes" id="UP000297706">
    <property type="component" value="Unassembled WGS sequence"/>
</dbReference>
<dbReference type="PANTHER" id="PTHR28570">
    <property type="entry name" value="ASPARTYL AMINOPEPTIDASE"/>
    <property type="match status" value="1"/>
</dbReference>
<keyword evidence="6 9" id="KW-0378">Hydrolase</keyword>
<evidence type="ECO:0000313" key="11">
    <source>
        <dbReference type="EMBL" id="TFW71177.1"/>
    </source>
</evidence>
<sequence length="440" mass="47740">MNISTPVNISTQARTLAKDLLNFIDLSPSPWHAVEQIEQQLLSTGFTKLDETQAWQLSTGKRYFVVRGGASIIAFTLGSKPLPDTGFRMVGAHTDSPSLRLKPKAAYETDGLLRIGVEVYGGPILATFTDRDLSIAGRVTVRTETGHAIKLLKFDDALMRLPNLAIHMNREVNEKGLKLNKQTELPLLFGESAAGVEAEQQFLAYIAAALNIAPQDILTFEFNVFDTQKGSFWGASQEFITNSQLDNLASCHAAVTALLNASNQESSNICALFDHEEVGSESATGASGSFLSDVINRITANIGLSEEERLRALAQSFFVSADMAHAYHPNHAGAYEPCHHVMVNQGPVIKTNANQRYATNADTAARFISLCERAKVPFQQYSHRTDLGCGSTIGPILASGLGVASVDVGSPMWAMHSIRESAGVLDHHYMIEALSTLFNS</sequence>
<keyword evidence="4 9" id="KW-0645">Protease</keyword>
<name>A0A4Y9VS38_9PROT</name>
<evidence type="ECO:0000256" key="2">
    <source>
        <dbReference type="ARBA" id="ARBA00008290"/>
    </source>
</evidence>
<dbReference type="AlphaFoldDB" id="A0A4Y9VS38"/>
<evidence type="ECO:0000256" key="5">
    <source>
        <dbReference type="ARBA" id="ARBA00022723"/>
    </source>
</evidence>
<dbReference type="PRINTS" id="PR00932">
    <property type="entry name" value="AMINO1PTASE"/>
</dbReference>
<dbReference type="SUPFAM" id="SSF101821">
    <property type="entry name" value="Aminopeptidase/glucanase lid domain"/>
    <property type="match status" value="1"/>
</dbReference>
<keyword evidence="5 9" id="KW-0479">Metal-binding</keyword>
<evidence type="ECO:0000256" key="7">
    <source>
        <dbReference type="ARBA" id="ARBA00022833"/>
    </source>
</evidence>
<dbReference type="CDD" id="cd05658">
    <property type="entry name" value="M18_DAP"/>
    <property type="match status" value="1"/>
</dbReference>
<protein>
    <recommendedName>
        <fullName evidence="10">M18 family aminopeptidase</fullName>
        <ecNumber evidence="10">3.4.11.-</ecNumber>
    </recommendedName>
</protein>
<evidence type="ECO:0000256" key="4">
    <source>
        <dbReference type="ARBA" id="ARBA00022670"/>
    </source>
</evidence>
<dbReference type="EC" id="3.4.11.-" evidence="10"/>
<dbReference type="GO" id="GO:0008237">
    <property type="term" value="F:metallopeptidase activity"/>
    <property type="evidence" value="ECO:0007669"/>
    <property type="project" value="UniProtKB-KW"/>
</dbReference>
<reference evidence="11 12" key="1">
    <citation type="submission" date="2018-02" db="EMBL/GenBank/DDBJ databases">
        <title>A novel lanthanide dependent methylotroph, Methylotenera sp. La3113.</title>
        <authorList>
            <person name="Lv H."/>
            <person name="Tani A."/>
        </authorList>
    </citation>
    <scope>NUCLEOTIDE SEQUENCE [LARGE SCALE GENOMIC DNA]</scope>
    <source>
        <strain evidence="11 12">La3113</strain>
    </source>
</reference>
<dbReference type="GO" id="GO:0008270">
    <property type="term" value="F:zinc ion binding"/>
    <property type="evidence" value="ECO:0007669"/>
    <property type="project" value="InterPro"/>
</dbReference>
<dbReference type="OrthoDB" id="5288740at2"/>
<keyword evidence="12" id="KW-1185">Reference proteome</keyword>
<dbReference type="SUPFAM" id="SSF53187">
    <property type="entry name" value="Zn-dependent exopeptidases"/>
    <property type="match status" value="1"/>
</dbReference>
<dbReference type="Gene3D" id="3.40.630.10">
    <property type="entry name" value="Zn peptidases"/>
    <property type="match status" value="1"/>
</dbReference>
<dbReference type="PANTHER" id="PTHR28570:SF3">
    <property type="entry name" value="ASPARTYL AMINOPEPTIDASE"/>
    <property type="match status" value="1"/>
</dbReference>
<comment type="cofactor">
    <cofactor evidence="1 10">
        <name>Zn(2+)</name>
        <dbReference type="ChEBI" id="CHEBI:29105"/>
    </cofactor>
</comment>
<keyword evidence="8 9" id="KW-0482">Metalloprotease</keyword>
<keyword evidence="3 9" id="KW-0031">Aminopeptidase</keyword>
<dbReference type="Pfam" id="PF02127">
    <property type="entry name" value="Peptidase_M18"/>
    <property type="match status" value="1"/>
</dbReference>
<dbReference type="RefSeq" id="WP_135277931.1">
    <property type="nucleotide sequence ID" value="NZ_PQVH01000009.1"/>
</dbReference>
<dbReference type="InterPro" id="IPR001948">
    <property type="entry name" value="Peptidase_M18"/>
</dbReference>
<comment type="caution">
    <text evidence="11">The sequence shown here is derived from an EMBL/GenBank/DDBJ whole genome shotgun (WGS) entry which is preliminary data.</text>
</comment>
<dbReference type="Gene3D" id="2.30.250.10">
    <property type="entry name" value="Aminopeptidase i, Domain 2"/>
    <property type="match status" value="1"/>
</dbReference>
<dbReference type="NCBIfam" id="NF002759">
    <property type="entry name" value="PRK02813.1"/>
    <property type="match status" value="1"/>
</dbReference>
<evidence type="ECO:0000256" key="10">
    <source>
        <dbReference type="RuleBase" id="RU004387"/>
    </source>
</evidence>
<dbReference type="GO" id="GO:0004177">
    <property type="term" value="F:aminopeptidase activity"/>
    <property type="evidence" value="ECO:0007669"/>
    <property type="project" value="UniProtKB-KW"/>
</dbReference>
<dbReference type="InterPro" id="IPR023358">
    <property type="entry name" value="Peptidase_M18_dom2"/>
</dbReference>
<evidence type="ECO:0000256" key="8">
    <source>
        <dbReference type="ARBA" id="ARBA00023049"/>
    </source>
</evidence>
<evidence type="ECO:0000256" key="6">
    <source>
        <dbReference type="ARBA" id="ARBA00022801"/>
    </source>
</evidence>
<evidence type="ECO:0000256" key="3">
    <source>
        <dbReference type="ARBA" id="ARBA00022438"/>
    </source>
</evidence>
<evidence type="ECO:0000256" key="1">
    <source>
        <dbReference type="ARBA" id="ARBA00001947"/>
    </source>
</evidence>
<gene>
    <name evidence="11" type="ORF">C3Y98_07870</name>
</gene>
<proteinExistence type="inferred from homology"/>
<evidence type="ECO:0000256" key="9">
    <source>
        <dbReference type="RuleBase" id="RU004386"/>
    </source>
</evidence>
<dbReference type="GO" id="GO:0006508">
    <property type="term" value="P:proteolysis"/>
    <property type="evidence" value="ECO:0007669"/>
    <property type="project" value="UniProtKB-KW"/>
</dbReference>